<keyword evidence="1" id="KW-0472">Membrane</keyword>
<comment type="caution">
    <text evidence="2">The sequence shown here is derived from an EMBL/GenBank/DDBJ whole genome shotgun (WGS) entry which is preliminary data.</text>
</comment>
<evidence type="ECO:0000313" key="2">
    <source>
        <dbReference type="EMBL" id="KAK7860063.1"/>
    </source>
</evidence>
<dbReference type="EMBL" id="PKMF04000009">
    <property type="protein sequence ID" value="KAK7860063.1"/>
    <property type="molecule type" value="Genomic_DNA"/>
</dbReference>
<keyword evidence="1" id="KW-1133">Transmembrane helix</keyword>
<reference evidence="2 3" key="1">
    <citation type="journal article" date="2018" name="Sci. Data">
        <title>The draft genome sequence of cork oak.</title>
        <authorList>
            <person name="Ramos A.M."/>
            <person name="Usie A."/>
            <person name="Barbosa P."/>
            <person name="Barros P.M."/>
            <person name="Capote T."/>
            <person name="Chaves I."/>
            <person name="Simoes F."/>
            <person name="Abreu I."/>
            <person name="Carrasquinho I."/>
            <person name="Faro C."/>
            <person name="Guimaraes J.B."/>
            <person name="Mendonca D."/>
            <person name="Nobrega F."/>
            <person name="Rodrigues L."/>
            <person name="Saibo N.J.M."/>
            <person name="Varela M.C."/>
            <person name="Egas C."/>
            <person name="Matos J."/>
            <person name="Miguel C.M."/>
            <person name="Oliveira M.M."/>
            <person name="Ricardo C.P."/>
            <person name="Goncalves S."/>
        </authorList>
    </citation>
    <scope>NUCLEOTIDE SEQUENCE [LARGE SCALE GENOMIC DNA]</scope>
    <source>
        <strain evidence="3">cv. HL8</strain>
    </source>
</reference>
<evidence type="ECO:0000256" key="1">
    <source>
        <dbReference type="SAM" id="Phobius"/>
    </source>
</evidence>
<gene>
    <name evidence="2" type="ORF">CFP56_000421</name>
</gene>
<protein>
    <submittedName>
        <fullName evidence="2">Uncharacterized protein</fullName>
    </submittedName>
</protein>
<proteinExistence type="predicted"/>
<dbReference type="AlphaFoldDB" id="A0AAW0M9W9"/>
<evidence type="ECO:0000313" key="3">
    <source>
        <dbReference type="Proteomes" id="UP000237347"/>
    </source>
</evidence>
<keyword evidence="1" id="KW-0812">Transmembrane</keyword>
<feature type="transmembrane region" description="Helical" evidence="1">
    <location>
        <begin position="20"/>
        <end position="40"/>
    </location>
</feature>
<dbReference type="Proteomes" id="UP000237347">
    <property type="component" value="Unassembled WGS sequence"/>
</dbReference>
<keyword evidence="3" id="KW-1185">Reference proteome</keyword>
<name>A0AAW0M9W9_QUESU</name>
<organism evidence="2 3">
    <name type="scientific">Quercus suber</name>
    <name type="common">Cork oak</name>
    <dbReference type="NCBI Taxonomy" id="58331"/>
    <lineage>
        <taxon>Eukaryota</taxon>
        <taxon>Viridiplantae</taxon>
        <taxon>Streptophyta</taxon>
        <taxon>Embryophyta</taxon>
        <taxon>Tracheophyta</taxon>
        <taxon>Spermatophyta</taxon>
        <taxon>Magnoliopsida</taxon>
        <taxon>eudicotyledons</taxon>
        <taxon>Gunneridae</taxon>
        <taxon>Pentapetalae</taxon>
        <taxon>rosids</taxon>
        <taxon>fabids</taxon>
        <taxon>Fagales</taxon>
        <taxon>Fagaceae</taxon>
        <taxon>Quercus</taxon>
    </lineage>
</organism>
<sequence length="45" mass="4862">MLVVAAVIFFFPLVMGPLHPPSASVLLIIPVVLVAVFIFLRQASK</sequence>
<accession>A0AAW0M9W9</accession>